<evidence type="ECO:0000313" key="1">
    <source>
        <dbReference type="EMBL" id="GBH21396.1"/>
    </source>
</evidence>
<proteinExistence type="predicted"/>
<gene>
    <name evidence="1" type="ORF">KPSA3_07442</name>
</gene>
<dbReference type="EMBL" id="BGKA01000289">
    <property type="protein sequence ID" value="GBH21396.1"/>
    <property type="molecule type" value="Genomic_DNA"/>
</dbReference>
<organism evidence="1 2">
    <name type="scientific">Pseudomonas syringae pv. actinidiae</name>
    <dbReference type="NCBI Taxonomy" id="103796"/>
    <lineage>
        <taxon>Bacteria</taxon>
        <taxon>Pseudomonadati</taxon>
        <taxon>Pseudomonadota</taxon>
        <taxon>Gammaproteobacteria</taxon>
        <taxon>Pseudomonadales</taxon>
        <taxon>Pseudomonadaceae</taxon>
        <taxon>Pseudomonas</taxon>
        <taxon>Pseudomonas syringae</taxon>
    </lineage>
</organism>
<comment type="caution">
    <text evidence="1">The sequence shown here is derived from an EMBL/GenBank/DDBJ whole genome shotgun (WGS) entry which is preliminary data.</text>
</comment>
<keyword evidence="1" id="KW-0675">Receptor</keyword>
<name>A0AAN4QD78_PSESF</name>
<accession>A0AAN4QD78</accession>
<reference evidence="1 2" key="1">
    <citation type="submission" date="2018-04" db="EMBL/GenBank/DDBJ databases">
        <title>Draft genome sequence of Pseudomonas syringae pv. actinidiae biovar 3 strains isolated from kiwifruit in Kagawa prefecture.</title>
        <authorList>
            <person name="Tabuchi M."/>
            <person name="Saito M."/>
            <person name="Fujiwara S."/>
            <person name="Sasa N."/>
            <person name="Akimitsu K."/>
            <person name="Gomi K."/>
            <person name="Konishi-Sugita S."/>
            <person name="Hamano K."/>
            <person name="Kataoka I."/>
        </authorList>
    </citation>
    <scope>NUCLEOTIDE SEQUENCE [LARGE SCALE GENOMIC DNA]</scope>
    <source>
        <strain evidence="1 2">MAFF212211</strain>
    </source>
</reference>
<sequence>MAGSLRKRCEWAWCQVQSGSFAVCPQVAAIEKALPQGQITPTKNR</sequence>
<evidence type="ECO:0000313" key="2">
    <source>
        <dbReference type="Proteomes" id="UP000248291"/>
    </source>
</evidence>
<dbReference type="Proteomes" id="UP000248291">
    <property type="component" value="Unassembled WGS sequence"/>
</dbReference>
<protein>
    <submittedName>
        <fullName evidence="1">Outer membrane receptor protein</fullName>
    </submittedName>
</protein>
<dbReference type="AlphaFoldDB" id="A0AAN4QD78"/>